<keyword evidence="2" id="KW-1185">Reference proteome</keyword>
<dbReference type="RefSeq" id="WP_301592423.1">
    <property type="nucleotide sequence ID" value="NZ_JAPFQI010000029.1"/>
</dbReference>
<reference evidence="1 2" key="1">
    <citation type="submission" date="2022-10" db="EMBL/GenBank/DDBJ databases">
        <title>Roseococcus glaciei nov., sp. nov., isolated from glacier.</title>
        <authorList>
            <person name="Liu Q."/>
            <person name="Xin Y.-H."/>
        </authorList>
    </citation>
    <scope>NUCLEOTIDE SEQUENCE [LARGE SCALE GENOMIC DNA]</scope>
    <source>
        <strain evidence="1 2">MDT2-1-1</strain>
    </source>
</reference>
<protein>
    <submittedName>
        <fullName evidence="1">Uncharacterized protein</fullName>
    </submittedName>
</protein>
<gene>
    <name evidence="1" type="ORF">OF850_21765</name>
</gene>
<proteinExistence type="predicted"/>
<organism evidence="1 2">
    <name type="scientific">Sabulicella glaciei</name>
    <dbReference type="NCBI Taxonomy" id="2984948"/>
    <lineage>
        <taxon>Bacteria</taxon>
        <taxon>Pseudomonadati</taxon>
        <taxon>Pseudomonadota</taxon>
        <taxon>Alphaproteobacteria</taxon>
        <taxon>Acetobacterales</taxon>
        <taxon>Acetobacteraceae</taxon>
        <taxon>Sabulicella</taxon>
    </lineage>
</organism>
<evidence type="ECO:0000313" key="2">
    <source>
        <dbReference type="Proteomes" id="UP001526430"/>
    </source>
</evidence>
<name>A0ABT3P373_9PROT</name>
<accession>A0ABT3P373</accession>
<dbReference type="EMBL" id="JAPFQI010000029">
    <property type="protein sequence ID" value="MCW8088224.1"/>
    <property type="molecule type" value="Genomic_DNA"/>
</dbReference>
<comment type="caution">
    <text evidence="1">The sequence shown here is derived from an EMBL/GenBank/DDBJ whole genome shotgun (WGS) entry which is preliminary data.</text>
</comment>
<dbReference type="Proteomes" id="UP001526430">
    <property type="component" value="Unassembled WGS sequence"/>
</dbReference>
<evidence type="ECO:0000313" key="1">
    <source>
        <dbReference type="EMBL" id="MCW8088224.1"/>
    </source>
</evidence>
<sequence length="132" mass="14540">METEESRRGILRGAAVEAARRLAAEAGVEPPSLPEDHYRGVDQLADRILAVFLMQKAPMFHAGAAWGSDIGAGRLEQAAAHLMLRDPLFQPSAEWVGLHAEWQRVWSVNSESYILNLDTGTVTPERHEGGRI</sequence>